<protein>
    <recommendedName>
        <fullName evidence="6">Mutator family transposase</fullName>
    </recommendedName>
</protein>
<dbReference type="PANTHER" id="PTHR33217:SF7">
    <property type="entry name" value="TRANSPOSASE FOR INSERTION SEQUENCE ELEMENT IS1081"/>
    <property type="match status" value="1"/>
</dbReference>
<reference evidence="7 8" key="1">
    <citation type="submission" date="2014-12" db="EMBL/GenBank/DDBJ databases">
        <title>Complete genome sequence of Bifidobacterium longum subsp. infantis BT1.</title>
        <authorList>
            <person name="Kim J.F."/>
            <person name="Kwak M.-J."/>
        </authorList>
    </citation>
    <scope>NUCLEOTIDE SEQUENCE [LARGE SCALE GENOMIC DNA]</scope>
    <source>
        <strain evidence="7 8">BT1</strain>
    </source>
</reference>
<dbReference type="GO" id="GO:0004803">
    <property type="term" value="F:transposase activity"/>
    <property type="evidence" value="ECO:0007669"/>
    <property type="project" value="UniProtKB-UniRule"/>
</dbReference>
<evidence type="ECO:0000256" key="1">
    <source>
        <dbReference type="ARBA" id="ARBA00002190"/>
    </source>
</evidence>
<dbReference type="GO" id="GO:0003677">
    <property type="term" value="F:DNA binding"/>
    <property type="evidence" value="ECO:0007669"/>
    <property type="project" value="UniProtKB-UniRule"/>
</dbReference>
<evidence type="ECO:0000256" key="2">
    <source>
        <dbReference type="ARBA" id="ARBA00010961"/>
    </source>
</evidence>
<dbReference type="AlphaFoldDB" id="A0A0M4M222"/>
<dbReference type="PATRIC" id="fig|1682.24.peg.641"/>
<dbReference type="InterPro" id="IPR001207">
    <property type="entry name" value="Transposase_mutator"/>
</dbReference>
<dbReference type="NCBIfam" id="NF033543">
    <property type="entry name" value="transpos_IS256"/>
    <property type="match status" value="1"/>
</dbReference>
<dbReference type="EMBL" id="CP010411">
    <property type="protein sequence ID" value="ALE08722.1"/>
    <property type="molecule type" value="Genomic_DNA"/>
</dbReference>
<keyword evidence="4 6" id="KW-0238">DNA-binding</keyword>
<evidence type="ECO:0000313" key="8">
    <source>
        <dbReference type="Proteomes" id="UP000067206"/>
    </source>
</evidence>
<evidence type="ECO:0000256" key="6">
    <source>
        <dbReference type="RuleBase" id="RU365089"/>
    </source>
</evidence>
<keyword evidence="5 6" id="KW-0233">DNA recombination</keyword>
<evidence type="ECO:0000256" key="4">
    <source>
        <dbReference type="ARBA" id="ARBA00023125"/>
    </source>
</evidence>
<evidence type="ECO:0000256" key="3">
    <source>
        <dbReference type="ARBA" id="ARBA00022578"/>
    </source>
</evidence>
<dbReference type="Pfam" id="PF00872">
    <property type="entry name" value="Transposase_mut"/>
    <property type="match status" value="1"/>
</dbReference>
<evidence type="ECO:0000313" key="7">
    <source>
        <dbReference type="EMBL" id="ALE08722.1"/>
    </source>
</evidence>
<proteinExistence type="inferred from homology"/>
<dbReference type="Proteomes" id="UP000067206">
    <property type="component" value="Chromosome"/>
</dbReference>
<accession>A0A0M4M222</accession>
<keyword evidence="3 6" id="KW-0815">Transposition</keyword>
<evidence type="ECO:0000256" key="5">
    <source>
        <dbReference type="ARBA" id="ARBA00023172"/>
    </source>
</evidence>
<comment type="function">
    <text evidence="1 6">Required for the transposition of the insertion element.</text>
</comment>
<comment type="similarity">
    <text evidence="2 6">Belongs to the transposase mutator family.</text>
</comment>
<keyword evidence="6" id="KW-0814">Transposable element</keyword>
<organism evidence="7 8">
    <name type="scientific">Bifidobacterium longum subsp. infantis</name>
    <dbReference type="NCBI Taxonomy" id="1682"/>
    <lineage>
        <taxon>Bacteria</taxon>
        <taxon>Bacillati</taxon>
        <taxon>Actinomycetota</taxon>
        <taxon>Actinomycetes</taxon>
        <taxon>Bifidobacteriales</taxon>
        <taxon>Bifidobacteriaceae</taxon>
        <taxon>Bifidobacterium</taxon>
    </lineage>
</organism>
<name>A0A0M4M222_BIFLI</name>
<gene>
    <name evidence="7" type="ORF">RY67_665</name>
</gene>
<dbReference type="PANTHER" id="PTHR33217">
    <property type="entry name" value="TRANSPOSASE FOR INSERTION SEQUENCE ELEMENT IS1081"/>
    <property type="match status" value="1"/>
</dbReference>
<dbReference type="GO" id="GO:0006313">
    <property type="term" value="P:DNA transposition"/>
    <property type="evidence" value="ECO:0007669"/>
    <property type="project" value="UniProtKB-UniRule"/>
</dbReference>
<sequence>MYDFHSPKQKTAIGSQETEPRPSNIIQIDQNLLETRLDRLVAEKVAELLNAMLDAEADEIANAAKYERTGERKAYRAGHYDRSLTAKAGRLALKVPKLKGAVFESAVIERYRRREESVEEALIDMYLAGVSTRQVDDISQLLWGDRMPSQTLSDKLKKVYGEIEAWRTRPLEDEYPYVFMDGVWHKRSWGGHVENVSVLVAIGVNAEGHREVIGVAEGMKEDRDSWERFVRSMIERGLKGVRLVVGDRCAGLVATVGSMLPKARYQRCMVHFMRNVLSKTPPTHREWASAALKAIFAMESRESALAKAEQVAMEMESRRLKAAANCLREGVGETTTYLLDEFPDGHRRRIRTNNMIERPDREIRRRTRVVGGFPDGNSALMLICARIRHVTANEWSTRRYLDMSRLGDNLVEAN</sequence>